<dbReference type="VEuPathDB" id="TriTrypDB:LtaPh_3132400"/>
<evidence type="ECO:0000313" key="2">
    <source>
        <dbReference type="Proteomes" id="UP000419144"/>
    </source>
</evidence>
<keyword evidence="2" id="KW-1185">Reference proteome</keyword>
<evidence type="ECO:0000313" key="1">
    <source>
        <dbReference type="EMBL" id="GET91283.1"/>
    </source>
</evidence>
<comment type="caution">
    <text evidence="1">The sequence shown here is derived from an EMBL/GenBank/DDBJ whole genome shotgun (WGS) entry which is preliminary data.</text>
</comment>
<proteinExistence type="predicted"/>
<reference evidence="1" key="1">
    <citation type="submission" date="2019-11" db="EMBL/GenBank/DDBJ databases">
        <title>Leishmania tarentolae CDS.</title>
        <authorList>
            <person name="Goto Y."/>
            <person name="Yamagishi J."/>
        </authorList>
    </citation>
    <scope>NUCLEOTIDE SEQUENCE [LARGE SCALE GENOMIC DNA]</scope>
    <source>
        <strain evidence="1">Parrot Tar II</strain>
    </source>
</reference>
<gene>
    <name evidence="1" type="ORF">LtaPh_3132400</name>
</gene>
<sequence>MSKARRWHETPVSLHIAVEAPLSSSASGDEEHGICTNSGSHRHWLDPSLPFDATPALQILFFSAEGTLVRAAPLHVTVAQAKRVHSEASKGATVNLLSQALVTTTQECIMAAGEPRAAAGIALSPTLSGDTKESFVADMPLDKATGAVDEWTDAVDEEVMAFFDEE</sequence>
<dbReference type="Proteomes" id="UP000419144">
    <property type="component" value="Unassembled WGS sequence"/>
</dbReference>
<protein>
    <submittedName>
        <fullName evidence="1">Unspecified product</fullName>
    </submittedName>
</protein>
<dbReference type="AlphaFoldDB" id="A0A640KNV2"/>
<dbReference type="OrthoDB" id="260823at2759"/>
<dbReference type="EMBL" id="BLBS01000047">
    <property type="protein sequence ID" value="GET91283.1"/>
    <property type="molecule type" value="Genomic_DNA"/>
</dbReference>
<name>A0A640KNV2_LEITA</name>
<accession>A0A640KNV2</accession>
<organism evidence="1 2">
    <name type="scientific">Leishmania tarentolae</name>
    <name type="common">Sauroleishmania tarentolae</name>
    <dbReference type="NCBI Taxonomy" id="5689"/>
    <lineage>
        <taxon>Eukaryota</taxon>
        <taxon>Discoba</taxon>
        <taxon>Euglenozoa</taxon>
        <taxon>Kinetoplastea</taxon>
        <taxon>Metakinetoplastina</taxon>
        <taxon>Trypanosomatida</taxon>
        <taxon>Trypanosomatidae</taxon>
        <taxon>Leishmaniinae</taxon>
        <taxon>Leishmania</taxon>
        <taxon>lizard Leishmania</taxon>
    </lineage>
</organism>